<evidence type="ECO:0000259" key="3">
    <source>
        <dbReference type="Pfam" id="PF02909"/>
    </source>
</evidence>
<keyword evidence="1" id="KW-0805">Transcription regulation</keyword>
<gene>
    <name evidence="4" type="ORF">GH723_03310</name>
</gene>
<dbReference type="Proteomes" id="UP000334019">
    <property type="component" value="Chromosome"/>
</dbReference>
<evidence type="ECO:0000256" key="1">
    <source>
        <dbReference type="ARBA" id="ARBA00023015"/>
    </source>
</evidence>
<dbReference type="InterPro" id="IPR004111">
    <property type="entry name" value="Repressor_TetR_C"/>
</dbReference>
<dbReference type="KEGG" id="atq:GH723_03310"/>
<organism evidence="4 5">
    <name type="scientific">Actinomarinicola tropica</name>
    <dbReference type="NCBI Taxonomy" id="2789776"/>
    <lineage>
        <taxon>Bacteria</taxon>
        <taxon>Bacillati</taxon>
        <taxon>Actinomycetota</taxon>
        <taxon>Acidimicrobiia</taxon>
        <taxon>Acidimicrobiales</taxon>
        <taxon>Iamiaceae</taxon>
        <taxon>Actinomarinicola</taxon>
    </lineage>
</organism>
<dbReference type="Pfam" id="PF02909">
    <property type="entry name" value="TetR_C_1"/>
    <property type="match status" value="1"/>
</dbReference>
<proteinExistence type="predicted"/>
<evidence type="ECO:0000313" key="4">
    <source>
        <dbReference type="EMBL" id="QGG96951.1"/>
    </source>
</evidence>
<name>A0A5Q2RQW4_9ACTN</name>
<dbReference type="SUPFAM" id="SSF48498">
    <property type="entry name" value="Tetracyclin repressor-like, C-terminal domain"/>
    <property type="match status" value="1"/>
</dbReference>
<dbReference type="AlphaFoldDB" id="A0A5Q2RQW4"/>
<reference evidence="4 5" key="1">
    <citation type="submission" date="2019-11" db="EMBL/GenBank/DDBJ databases">
        <authorList>
            <person name="He Y."/>
        </authorList>
    </citation>
    <scope>NUCLEOTIDE SEQUENCE [LARGE SCALE GENOMIC DNA]</scope>
    <source>
        <strain evidence="4 5">SCSIO 58843</strain>
    </source>
</reference>
<protein>
    <recommendedName>
        <fullName evidence="3">Tetracycline repressor TetR C-terminal domain-containing protein</fullName>
    </recommendedName>
</protein>
<dbReference type="Gene3D" id="1.10.357.10">
    <property type="entry name" value="Tetracycline Repressor, domain 2"/>
    <property type="match status" value="1"/>
</dbReference>
<keyword evidence="2" id="KW-0804">Transcription</keyword>
<evidence type="ECO:0000256" key="2">
    <source>
        <dbReference type="ARBA" id="ARBA00023163"/>
    </source>
</evidence>
<sequence>MAPARPGSPAWRHPWAIGLTDSRTAPGPATLRHHDAVLGCLRAAGFSVEMTAHAISLIDSYLYGFAVQERSLPFTTGEEAAQVADAILGEAEAYPHLAELATEHVLSGSYDYGEEFAYGLDLVLDALERRLER</sequence>
<keyword evidence="5" id="KW-1185">Reference proteome</keyword>
<dbReference type="InterPro" id="IPR036271">
    <property type="entry name" value="Tet_transcr_reg_TetR-rel_C_sf"/>
</dbReference>
<feature type="domain" description="Tetracycline repressor TetR C-terminal" evidence="3">
    <location>
        <begin position="12"/>
        <end position="130"/>
    </location>
</feature>
<evidence type="ECO:0000313" key="5">
    <source>
        <dbReference type="Proteomes" id="UP000334019"/>
    </source>
</evidence>
<dbReference type="EMBL" id="CP045851">
    <property type="protein sequence ID" value="QGG96951.1"/>
    <property type="molecule type" value="Genomic_DNA"/>
</dbReference>
<dbReference type="GO" id="GO:0045892">
    <property type="term" value="P:negative regulation of DNA-templated transcription"/>
    <property type="evidence" value="ECO:0007669"/>
    <property type="project" value="InterPro"/>
</dbReference>
<accession>A0A5Q2RQW4</accession>